<sequence>MDGSGIPPEGGSAVTKRVDVCLRAQPSVDNFVGTIPLRCNAATAGRIDRADGDASIGVRFSEF</sequence>
<name>A0AA92K4A9_RALSL</name>
<evidence type="ECO:0000313" key="2">
    <source>
        <dbReference type="Proteomes" id="UP000593970"/>
    </source>
</evidence>
<gene>
    <name evidence="1" type="ORF">HF909_25860</name>
</gene>
<dbReference type="Proteomes" id="UP000593970">
    <property type="component" value="Plasmid pUW774mp"/>
</dbReference>
<accession>A0AA92K4A9</accession>
<organism evidence="1 2">
    <name type="scientific">Ralstonia solanacearum</name>
    <name type="common">Pseudomonas solanacearum</name>
    <dbReference type="NCBI Taxonomy" id="305"/>
    <lineage>
        <taxon>Bacteria</taxon>
        <taxon>Pseudomonadati</taxon>
        <taxon>Pseudomonadota</taxon>
        <taxon>Betaproteobacteria</taxon>
        <taxon>Burkholderiales</taxon>
        <taxon>Burkholderiaceae</taxon>
        <taxon>Ralstonia</taxon>
        <taxon>Ralstonia solanacearum species complex</taxon>
    </lineage>
</organism>
<proteinExistence type="predicted"/>
<reference evidence="2" key="1">
    <citation type="submission" date="2020-04" db="EMBL/GenBank/DDBJ databases">
        <title>Ralstonia solanacearum UW576, UW763, UW773, and UW774.</title>
        <authorList>
            <person name="Steidl O."/>
            <person name="Truchon A."/>
            <person name="Allen C."/>
        </authorList>
    </citation>
    <scope>NUCLEOTIDE SEQUENCE [LARGE SCALE GENOMIC DNA]</scope>
    <source>
        <strain evidence="2">UW774</strain>
        <plasmid evidence="2">pUW774mp</plasmid>
    </source>
</reference>
<evidence type="ECO:0000313" key="1">
    <source>
        <dbReference type="EMBL" id="QOK98404.1"/>
    </source>
</evidence>
<geneLocation type="plasmid" evidence="1 2">
    <name>pUW774mp</name>
</geneLocation>
<dbReference type="EMBL" id="CP051170">
    <property type="protein sequence ID" value="QOK98404.1"/>
    <property type="molecule type" value="Genomic_DNA"/>
</dbReference>
<protein>
    <submittedName>
        <fullName evidence="1">Uncharacterized protein</fullName>
    </submittedName>
</protein>
<dbReference type="AlphaFoldDB" id="A0AA92K4A9"/>
<keyword evidence="1" id="KW-0614">Plasmid</keyword>